<keyword evidence="11 15" id="KW-1133">Transmembrane helix</keyword>
<dbReference type="RefSeq" id="XP_020123744.1">
    <property type="nucleotide sequence ID" value="XM_020260820.1"/>
</dbReference>
<comment type="function">
    <text evidence="13">Catalytic component of the signal peptidase complex (SPC) which catalyzes the cleavage of N-terminal signal sequences from nascent proteins as they are translocated into the lumen of the endoplasmic reticulum. Specifically cleaves N-terminal signal peptides that contain a hydrophobic alpha-helix (h-region) shorter than 18-20 amino acids.</text>
</comment>
<dbReference type="Proteomes" id="UP000214365">
    <property type="component" value="Unassembled WGS sequence"/>
</dbReference>
<dbReference type="GO" id="GO:0004252">
    <property type="term" value="F:serine-type endopeptidase activity"/>
    <property type="evidence" value="ECO:0007669"/>
    <property type="project" value="InterPro"/>
</dbReference>
<dbReference type="EC" id="3.4.21.89" evidence="4 15"/>
<dbReference type="NCBIfam" id="TIGR02228">
    <property type="entry name" value="sigpep_I_arch"/>
    <property type="match status" value="1"/>
</dbReference>
<accession>A0A225AVI0</accession>
<keyword evidence="7 15" id="KW-0812">Transmembrane</keyword>
<dbReference type="InterPro" id="IPR036286">
    <property type="entry name" value="LexA/Signal_pep-like_sf"/>
</dbReference>
<dbReference type="OrthoDB" id="10257561at2759"/>
<dbReference type="GO" id="GO:0005787">
    <property type="term" value="C:signal peptidase complex"/>
    <property type="evidence" value="ECO:0007669"/>
    <property type="project" value="TreeGrafter"/>
</dbReference>
<evidence type="ECO:0000256" key="11">
    <source>
        <dbReference type="ARBA" id="ARBA00022989"/>
    </source>
</evidence>
<evidence type="ECO:0000256" key="13">
    <source>
        <dbReference type="ARBA" id="ARBA00045533"/>
    </source>
</evidence>
<keyword evidence="17" id="KW-1185">Reference proteome</keyword>
<dbReference type="PRINTS" id="PR00728">
    <property type="entry name" value="SIGNALPTASE"/>
</dbReference>
<evidence type="ECO:0000256" key="10">
    <source>
        <dbReference type="ARBA" id="ARBA00022968"/>
    </source>
</evidence>
<comment type="subcellular location">
    <subcellularLocation>
        <location evidence="2">Endoplasmic reticulum membrane</location>
        <topology evidence="2">Single-pass type II membrane protein</topology>
    </subcellularLocation>
</comment>
<dbReference type="PANTHER" id="PTHR10806:SF6">
    <property type="entry name" value="SIGNAL PEPTIDASE COMPLEX CATALYTIC SUBUNIT SEC11"/>
    <property type="match status" value="1"/>
</dbReference>
<keyword evidence="8 15" id="KW-0378">Hydrolase</keyword>
<name>A0A225AVI0_TALAT</name>
<evidence type="ECO:0000256" key="15">
    <source>
        <dbReference type="RuleBase" id="RU362047"/>
    </source>
</evidence>
<evidence type="ECO:0000256" key="8">
    <source>
        <dbReference type="ARBA" id="ARBA00022801"/>
    </source>
</evidence>
<evidence type="ECO:0000313" key="16">
    <source>
        <dbReference type="EMBL" id="OKL63623.1"/>
    </source>
</evidence>
<protein>
    <recommendedName>
        <fullName evidence="5 15">Signal peptidase complex catalytic subunit SEC11</fullName>
        <ecNumber evidence="4 15">3.4.21.89</ecNumber>
    </recommendedName>
</protein>
<feature type="transmembrane region" description="Helical" evidence="15">
    <location>
        <begin position="146"/>
        <end position="174"/>
    </location>
</feature>
<dbReference type="AlphaFoldDB" id="A0A225AVI0"/>
<evidence type="ECO:0000256" key="3">
    <source>
        <dbReference type="ARBA" id="ARBA00011035"/>
    </source>
</evidence>
<proteinExistence type="inferred from homology"/>
<keyword evidence="6 15" id="KW-0645">Protease</keyword>
<evidence type="ECO:0000256" key="5">
    <source>
        <dbReference type="ARBA" id="ARBA00019685"/>
    </source>
</evidence>
<evidence type="ECO:0000256" key="2">
    <source>
        <dbReference type="ARBA" id="ARBA00004648"/>
    </source>
</evidence>
<evidence type="ECO:0000256" key="9">
    <source>
        <dbReference type="ARBA" id="ARBA00022824"/>
    </source>
</evidence>
<dbReference type="GeneID" id="31000712"/>
<reference evidence="16 17" key="1">
    <citation type="submission" date="2015-06" db="EMBL/GenBank/DDBJ databases">
        <title>Talaromyces atroroseus IBT 11181 draft genome.</title>
        <authorList>
            <person name="Rasmussen K.B."/>
            <person name="Rasmussen S."/>
            <person name="Petersen B."/>
            <person name="Sicheritz-Ponten T."/>
            <person name="Mortensen U.H."/>
            <person name="Thrane U."/>
        </authorList>
    </citation>
    <scope>NUCLEOTIDE SEQUENCE [LARGE SCALE GENOMIC DNA]</scope>
    <source>
        <strain evidence="16 17">IBT 11181</strain>
    </source>
</reference>
<evidence type="ECO:0000256" key="12">
    <source>
        <dbReference type="ARBA" id="ARBA00023136"/>
    </source>
</evidence>
<keyword evidence="12 15" id="KW-0472">Membrane</keyword>
<dbReference type="GO" id="GO:0009003">
    <property type="term" value="F:signal peptidase activity"/>
    <property type="evidence" value="ECO:0007669"/>
    <property type="project" value="UniProtKB-EC"/>
</dbReference>
<evidence type="ECO:0000256" key="6">
    <source>
        <dbReference type="ARBA" id="ARBA00022670"/>
    </source>
</evidence>
<dbReference type="PROSITE" id="PS00501">
    <property type="entry name" value="SPASE_I_1"/>
    <property type="match status" value="1"/>
</dbReference>
<evidence type="ECO:0000256" key="4">
    <source>
        <dbReference type="ARBA" id="ARBA00013208"/>
    </source>
</evidence>
<evidence type="ECO:0000256" key="7">
    <source>
        <dbReference type="ARBA" id="ARBA00022692"/>
    </source>
</evidence>
<dbReference type="STRING" id="1441469.A0A225AVI0"/>
<keyword evidence="9 15" id="KW-0256">Endoplasmic reticulum</keyword>
<comment type="similarity">
    <text evidence="3 15">Belongs to the peptidase S26B family.</text>
</comment>
<dbReference type="EMBL" id="LFMY01000001">
    <property type="protein sequence ID" value="OKL63623.1"/>
    <property type="molecule type" value="Genomic_DNA"/>
</dbReference>
<sequence>MHGKIRVLLTSALSFLLGLSFPLMAWKALSILTASPYPIMCVISESMAPAFHRGDLLILWNRSSYINVGDIPVVWFAGNPYPMVHRAIQVYHLTTDAEQDHGATSRQFILTKGDNNQFMDVPLYPPGREFVSRDEVVGLVRGYVPLVGWLVICLHEVVWGKYFIFLLVFCYSLFG</sequence>
<dbReference type="PANTHER" id="PTHR10806">
    <property type="entry name" value="SIGNAL PEPTIDASE COMPLEX CATALYTIC SUBUNIT SEC11"/>
    <property type="match status" value="1"/>
</dbReference>
<evidence type="ECO:0000313" key="17">
    <source>
        <dbReference type="Proteomes" id="UP000214365"/>
    </source>
</evidence>
<organism evidence="16 17">
    <name type="scientific">Talaromyces atroroseus</name>
    <dbReference type="NCBI Taxonomy" id="1441469"/>
    <lineage>
        <taxon>Eukaryota</taxon>
        <taxon>Fungi</taxon>
        <taxon>Dikarya</taxon>
        <taxon>Ascomycota</taxon>
        <taxon>Pezizomycotina</taxon>
        <taxon>Eurotiomycetes</taxon>
        <taxon>Eurotiomycetidae</taxon>
        <taxon>Eurotiales</taxon>
        <taxon>Trichocomaceae</taxon>
        <taxon>Talaromyces</taxon>
        <taxon>Talaromyces sect. Trachyspermi</taxon>
    </lineage>
</organism>
<comment type="caution">
    <text evidence="16">The sequence shown here is derived from an EMBL/GenBank/DDBJ whole genome shotgun (WGS) entry which is preliminary data.</text>
</comment>
<dbReference type="InterPro" id="IPR019756">
    <property type="entry name" value="Pept_S26A_signal_pept_1_Ser-AS"/>
</dbReference>
<dbReference type="InterPro" id="IPR001733">
    <property type="entry name" value="Peptidase_S26B"/>
</dbReference>
<comment type="subunit">
    <text evidence="14">Component of the signal peptidase complex (SPC) composed of a catalytic subunit SEC11 and three accessory subunits SPC1, SPC2 and SPC3. The complex induces a local thinning of the ER membrane which is used to measure the length of the signal peptide (SP) h-region of protein substrates. This ensures the selectivity of the complex towards h-regions shorter than 18-20 amino acids. SPC associates with the translocon complex.</text>
</comment>
<gene>
    <name evidence="16" type="ORF">UA08_00957</name>
</gene>
<dbReference type="GO" id="GO:0006465">
    <property type="term" value="P:signal peptide processing"/>
    <property type="evidence" value="ECO:0007669"/>
    <property type="project" value="UniProtKB-UniRule"/>
</dbReference>
<evidence type="ECO:0000256" key="14">
    <source>
        <dbReference type="ARBA" id="ARBA00047037"/>
    </source>
</evidence>
<dbReference type="SUPFAM" id="SSF51306">
    <property type="entry name" value="LexA/Signal peptidase"/>
    <property type="match status" value="1"/>
</dbReference>
<keyword evidence="10 15" id="KW-0735">Signal-anchor</keyword>
<comment type="catalytic activity">
    <reaction evidence="1 15">
        <text>Cleavage of hydrophobic, N-terminal signal or leader sequences from secreted and periplasmic proteins.</text>
        <dbReference type="EC" id="3.4.21.89"/>
    </reaction>
</comment>
<dbReference type="CDD" id="cd06462">
    <property type="entry name" value="Peptidase_S24_S26"/>
    <property type="match status" value="1"/>
</dbReference>
<evidence type="ECO:0000256" key="1">
    <source>
        <dbReference type="ARBA" id="ARBA00000677"/>
    </source>
</evidence>